<dbReference type="SMART" id="SM00387">
    <property type="entry name" value="HATPase_c"/>
    <property type="match status" value="1"/>
</dbReference>
<dbReference type="InterPro" id="IPR036890">
    <property type="entry name" value="HATPase_C_sf"/>
</dbReference>
<evidence type="ECO:0000256" key="3">
    <source>
        <dbReference type="ARBA" id="ARBA00022553"/>
    </source>
</evidence>
<keyword evidence="5" id="KW-0418">Kinase</keyword>
<dbReference type="Proteomes" id="UP000249046">
    <property type="component" value="Unassembled WGS sequence"/>
</dbReference>
<dbReference type="SMART" id="SM00448">
    <property type="entry name" value="REC"/>
    <property type="match status" value="1"/>
</dbReference>
<gene>
    <name evidence="11" type="ORF">DI564_07645</name>
</gene>
<keyword evidence="8" id="KW-0175">Coiled coil</keyword>
<accession>A0A2W5KKV3</accession>
<comment type="catalytic activity">
    <reaction evidence="1">
        <text>ATP + protein L-histidine = ADP + protein N-phospho-L-histidine.</text>
        <dbReference type="EC" id="2.7.13.3"/>
    </reaction>
</comment>
<evidence type="ECO:0000313" key="12">
    <source>
        <dbReference type="Proteomes" id="UP000249046"/>
    </source>
</evidence>
<dbReference type="InterPro" id="IPR001789">
    <property type="entry name" value="Sig_transdc_resp-reg_receiver"/>
</dbReference>
<feature type="coiled-coil region" evidence="8">
    <location>
        <begin position="106"/>
        <end position="151"/>
    </location>
</feature>
<evidence type="ECO:0000259" key="9">
    <source>
        <dbReference type="PROSITE" id="PS50109"/>
    </source>
</evidence>
<keyword evidence="6" id="KW-0902">Two-component regulatory system</keyword>
<feature type="domain" description="Histidine kinase" evidence="9">
    <location>
        <begin position="158"/>
        <end position="372"/>
    </location>
</feature>
<dbReference type="Pfam" id="PF00512">
    <property type="entry name" value="HisKA"/>
    <property type="match status" value="1"/>
</dbReference>
<dbReference type="SUPFAM" id="SSF47384">
    <property type="entry name" value="Homodimeric domain of signal transducing histidine kinase"/>
    <property type="match status" value="1"/>
</dbReference>
<dbReference type="InterPro" id="IPR005467">
    <property type="entry name" value="His_kinase_dom"/>
</dbReference>
<reference evidence="11 12" key="1">
    <citation type="submission" date="2017-08" db="EMBL/GenBank/DDBJ databases">
        <title>Infants hospitalized years apart are colonized by the same room-sourced microbial strains.</title>
        <authorList>
            <person name="Brooks B."/>
            <person name="Olm M.R."/>
            <person name="Firek B.A."/>
            <person name="Baker R."/>
            <person name="Thomas B.C."/>
            <person name="Morowitz M.J."/>
            <person name="Banfield J.F."/>
        </authorList>
    </citation>
    <scope>NUCLEOTIDE SEQUENCE [LARGE SCALE GENOMIC DNA]</scope>
    <source>
        <strain evidence="11">S2_005_003_R2_42</strain>
    </source>
</reference>
<dbReference type="Pfam" id="PF00072">
    <property type="entry name" value="Response_reg"/>
    <property type="match status" value="1"/>
</dbReference>
<dbReference type="EC" id="2.7.13.3" evidence="2"/>
<dbReference type="PANTHER" id="PTHR43711">
    <property type="entry name" value="TWO-COMPONENT HISTIDINE KINASE"/>
    <property type="match status" value="1"/>
</dbReference>
<dbReference type="GO" id="GO:0000155">
    <property type="term" value="F:phosphorelay sensor kinase activity"/>
    <property type="evidence" value="ECO:0007669"/>
    <property type="project" value="InterPro"/>
</dbReference>
<evidence type="ECO:0000256" key="4">
    <source>
        <dbReference type="ARBA" id="ARBA00022679"/>
    </source>
</evidence>
<name>A0A2W5KKV3_9GAMM</name>
<dbReference type="PROSITE" id="PS50110">
    <property type="entry name" value="RESPONSE_REGULATORY"/>
    <property type="match status" value="1"/>
</dbReference>
<comment type="caution">
    <text evidence="11">The sequence shown here is derived from an EMBL/GenBank/DDBJ whole genome shotgun (WGS) entry which is preliminary data.</text>
</comment>
<keyword evidence="4" id="KW-0808">Transferase</keyword>
<dbReference type="PANTHER" id="PTHR43711:SF26">
    <property type="entry name" value="SENSOR HISTIDINE KINASE RCSC"/>
    <property type="match status" value="1"/>
</dbReference>
<dbReference type="PRINTS" id="PR00344">
    <property type="entry name" value="BCTRLSENSOR"/>
</dbReference>
<evidence type="ECO:0000256" key="1">
    <source>
        <dbReference type="ARBA" id="ARBA00000085"/>
    </source>
</evidence>
<sequence length="513" mass="56039">MSALPPPVLTHLQHTVLARLHPTVFSYAADGRFLGARGEPGAFGVEADPAAAADLLRDLFIGMDEDRPCELPFIVLPNGRSTHLHRLPDRDGFHILLLDAGDEHARQQAQQQIANEETLAGQEKSKAIGLLKRIRSDLETERSELEEANALKSALISTLSHEFRTPLTSVFGYLHLLERVIGRDPDAVQALRAIQRNATYLFTLAENLLEYGRGDSGTALLHPDEIDLLALARDVEAMIRPLADDKRLELVFDIRVREEDRPVYDELRVRQILVNLLSNAARYTVAGQIRVGLAFADGQLTIEVADTGPGIPPEYRERIFEPFNRGGPGGRKGAGLGLSIVRRLVQQMGGRITLDSAPGQGSRFRVELPQQLRSAGADLVAEAPDRTELWTRARSAIVVDDDPDVAHLLESLLLDLGFTVEVHPNAADGETAAARERPDLLLVDVHLSGSSGNALVFRLRAQGYRGAIVTVSANASREAHDAALKAGASAFLTKPIELSRFIHTIQRALQRGG</sequence>
<dbReference type="SMART" id="SM00388">
    <property type="entry name" value="HisKA"/>
    <property type="match status" value="1"/>
</dbReference>
<dbReference type="Pfam" id="PF02518">
    <property type="entry name" value="HATPase_c"/>
    <property type="match status" value="1"/>
</dbReference>
<evidence type="ECO:0000313" key="11">
    <source>
        <dbReference type="EMBL" id="PZQ16494.1"/>
    </source>
</evidence>
<dbReference type="InterPro" id="IPR004358">
    <property type="entry name" value="Sig_transdc_His_kin-like_C"/>
</dbReference>
<proteinExistence type="predicted"/>
<dbReference type="CDD" id="cd00082">
    <property type="entry name" value="HisKA"/>
    <property type="match status" value="1"/>
</dbReference>
<feature type="modified residue" description="4-aspartylphosphate" evidence="7">
    <location>
        <position position="444"/>
    </location>
</feature>
<evidence type="ECO:0000259" key="10">
    <source>
        <dbReference type="PROSITE" id="PS50110"/>
    </source>
</evidence>
<dbReference type="Gene3D" id="1.10.287.130">
    <property type="match status" value="1"/>
</dbReference>
<dbReference type="SUPFAM" id="SSF52172">
    <property type="entry name" value="CheY-like"/>
    <property type="match status" value="1"/>
</dbReference>
<organism evidence="11 12">
    <name type="scientific">Rhodanobacter denitrificans</name>
    <dbReference type="NCBI Taxonomy" id="666685"/>
    <lineage>
        <taxon>Bacteria</taxon>
        <taxon>Pseudomonadati</taxon>
        <taxon>Pseudomonadota</taxon>
        <taxon>Gammaproteobacteria</taxon>
        <taxon>Lysobacterales</taxon>
        <taxon>Rhodanobacteraceae</taxon>
        <taxon>Rhodanobacter</taxon>
    </lineage>
</organism>
<dbReference type="InterPro" id="IPR050736">
    <property type="entry name" value="Sensor_HK_Regulatory"/>
</dbReference>
<dbReference type="Gene3D" id="3.40.50.2300">
    <property type="match status" value="1"/>
</dbReference>
<keyword evidence="3 7" id="KW-0597">Phosphoprotein</keyword>
<dbReference type="SUPFAM" id="SSF55874">
    <property type="entry name" value="ATPase domain of HSP90 chaperone/DNA topoisomerase II/histidine kinase"/>
    <property type="match status" value="1"/>
</dbReference>
<protein>
    <recommendedName>
        <fullName evidence="2">histidine kinase</fullName>
        <ecNumber evidence="2">2.7.13.3</ecNumber>
    </recommendedName>
</protein>
<dbReference type="Gene3D" id="3.30.565.10">
    <property type="entry name" value="Histidine kinase-like ATPase, C-terminal domain"/>
    <property type="match status" value="1"/>
</dbReference>
<evidence type="ECO:0000256" key="6">
    <source>
        <dbReference type="ARBA" id="ARBA00023012"/>
    </source>
</evidence>
<evidence type="ECO:0000256" key="2">
    <source>
        <dbReference type="ARBA" id="ARBA00012438"/>
    </source>
</evidence>
<evidence type="ECO:0000256" key="8">
    <source>
        <dbReference type="SAM" id="Coils"/>
    </source>
</evidence>
<dbReference type="InterPro" id="IPR003594">
    <property type="entry name" value="HATPase_dom"/>
</dbReference>
<dbReference type="InterPro" id="IPR011006">
    <property type="entry name" value="CheY-like_superfamily"/>
</dbReference>
<dbReference type="InterPro" id="IPR036097">
    <property type="entry name" value="HisK_dim/P_sf"/>
</dbReference>
<dbReference type="InterPro" id="IPR003661">
    <property type="entry name" value="HisK_dim/P_dom"/>
</dbReference>
<dbReference type="PROSITE" id="PS50109">
    <property type="entry name" value="HIS_KIN"/>
    <property type="match status" value="1"/>
</dbReference>
<dbReference type="AlphaFoldDB" id="A0A2W5KKV3"/>
<dbReference type="EMBL" id="QFPO01000005">
    <property type="protein sequence ID" value="PZQ16494.1"/>
    <property type="molecule type" value="Genomic_DNA"/>
</dbReference>
<evidence type="ECO:0000256" key="7">
    <source>
        <dbReference type="PROSITE-ProRule" id="PRU00169"/>
    </source>
</evidence>
<dbReference type="CDD" id="cd00156">
    <property type="entry name" value="REC"/>
    <property type="match status" value="1"/>
</dbReference>
<dbReference type="CDD" id="cd00075">
    <property type="entry name" value="HATPase"/>
    <property type="match status" value="1"/>
</dbReference>
<evidence type="ECO:0000256" key="5">
    <source>
        <dbReference type="ARBA" id="ARBA00022777"/>
    </source>
</evidence>
<feature type="domain" description="Response regulatory" evidence="10">
    <location>
        <begin position="395"/>
        <end position="509"/>
    </location>
</feature>